<dbReference type="RefSeq" id="YP_009274077.1">
    <property type="nucleotide sequence ID" value="NC_030913.1"/>
</dbReference>
<dbReference type="KEGG" id="vg:28800293"/>
<dbReference type="Proteomes" id="UP000204215">
    <property type="component" value="Segment"/>
</dbReference>
<accession>A0A160DEY2</accession>
<keyword evidence="2" id="KW-1185">Reference proteome</keyword>
<evidence type="ECO:0000313" key="1">
    <source>
        <dbReference type="EMBL" id="ANA85344.1"/>
    </source>
</evidence>
<dbReference type="OrthoDB" id="3724at10239"/>
<proteinExistence type="predicted"/>
<dbReference type="Pfam" id="PF08310">
    <property type="entry name" value="LGFP"/>
    <property type="match status" value="1"/>
</dbReference>
<name>A0A160DEY2_9CAUD</name>
<gene>
    <name evidence="1" type="primary">38</name>
    <name evidence="1" type="ORF">WIZARD_38</name>
</gene>
<dbReference type="InterPro" id="IPR013207">
    <property type="entry name" value="LGFP"/>
</dbReference>
<sequence length="346" mass="38689">MTKIITPDKVREVDAMARARDGLYYGYGEAFTRNPKQSTDCSGLVLQTGAWFAGRTDWVGNRYGSTESFRLDYKIVYDLWFKRMPRGGLSALSFKPIMLVGLQHGGGGIYSHTACTLMGMDHPGGEVKQSARGVDWESQGNGVFYYEGARAWNDSLFHDFWYLDAKLEIAPPVNEINAEYDRAKGWIGKRIDVNEQPCPDGEGKFIRCERGHIYFHPKVNTGAPAGMRAIAIPADIFEVWKGQGFERGPLGYPTVRHYTDTGVGTIQAFQGGAIYRKYGTPGGVVVGDIGRRYAALKAEKGPWGYPLGSEKFRDGGQRVQTFEHYDAYWHPSKVIDFLRDPEAPNQ</sequence>
<dbReference type="EMBL" id="KU998234">
    <property type="protein sequence ID" value="ANA85344.1"/>
    <property type="molecule type" value="Genomic_DNA"/>
</dbReference>
<reference evidence="1 2" key="1">
    <citation type="submission" date="2016-03" db="EMBL/GenBank/DDBJ databases">
        <authorList>
            <person name="Montgomery M.T."/>
            <person name="Guerrero C.A."/>
            <person name="Mavrich T.N."/>
            <person name="Pope W.H."/>
            <person name="Garlena R.A."/>
            <person name="Russell D.A."/>
            <person name="Jacobs-Sera D."/>
            <person name="Hendrix R.W."/>
            <person name="Hatfull G.F."/>
        </authorList>
    </citation>
    <scope>NUCLEOTIDE SEQUENCE [LARGE SCALE GENOMIC DNA]</scope>
</reference>
<evidence type="ECO:0000313" key="2">
    <source>
        <dbReference type="Proteomes" id="UP000204215"/>
    </source>
</evidence>
<organism evidence="1 2">
    <name type="scientific">Gordonia phage Wizard</name>
    <dbReference type="NCBI Taxonomy" id="1838083"/>
    <lineage>
        <taxon>Viruses</taxon>
        <taxon>Duplodnaviria</taxon>
        <taxon>Heunggongvirae</taxon>
        <taxon>Uroviricota</taxon>
        <taxon>Caudoviricetes</taxon>
        <taxon>Stackebrandtviridae</taxon>
        <taxon>Frickvirinae</taxon>
        <taxon>Wizardvirus</taxon>
        <taxon>Wizardvirus wizard</taxon>
    </lineage>
</organism>
<protein>
    <submittedName>
        <fullName evidence="1">Lysin A</fullName>
    </submittedName>
</protein>
<dbReference type="GeneID" id="28800293"/>